<dbReference type="InterPro" id="IPR036322">
    <property type="entry name" value="WD40_repeat_dom_sf"/>
</dbReference>
<keyword evidence="2" id="KW-0677">Repeat</keyword>
<evidence type="ECO:0000256" key="4">
    <source>
        <dbReference type="ARBA" id="ARBA00040563"/>
    </source>
</evidence>
<evidence type="ECO:0000256" key="3">
    <source>
        <dbReference type="ARBA" id="ARBA00037931"/>
    </source>
</evidence>
<dbReference type="Proteomes" id="UP000807353">
    <property type="component" value="Unassembled WGS sequence"/>
</dbReference>
<gene>
    <name evidence="5" type="ORF">BDZ94DRAFT_1251263</name>
</gene>
<dbReference type="EMBL" id="MU150241">
    <property type="protein sequence ID" value="KAF9466576.1"/>
    <property type="molecule type" value="Genomic_DNA"/>
</dbReference>
<dbReference type="Gene3D" id="2.130.10.10">
    <property type="entry name" value="YVTN repeat-like/Quinoprotein amine dehydrogenase"/>
    <property type="match status" value="2"/>
</dbReference>
<dbReference type="SMART" id="SM00320">
    <property type="entry name" value="WD40"/>
    <property type="match status" value="5"/>
</dbReference>
<dbReference type="PANTHER" id="PTHR19854:SF1">
    <property type="entry name" value="GUANINE NUCLEOTIDE-BINDING PROTEIN SUBUNIT BETA-LIKE PROTEIN 1"/>
    <property type="match status" value="1"/>
</dbReference>
<evidence type="ECO:0000313" key="5">
    <source>
        <dbReference type="EMBL" id="KAF9466576.1"/>
    </source>
</evidence>
<evidence type="ECO:0000256" key="1">
    <source>
        <dbReference type="ARBA" id="ARBA00022574"/>
    </source>
</evidence>
<accession>A0A9P5YEX2</accession>
<keyword evidence="6" id="KW-1185">Reference proteome</keyword>
<keyword evidence="1" id="KW-0853">WD repeat</keyword>
<dbReference type="InterPro" id="IPR001680">
    <property type="entry name" value="WD40_rpt"/>
</dbReference>
<dbReference type="Pfam" id="PF00400">
    <property type="entry name" value="WD40"/>
    <property type="match status" value="2"/>
</dbReference>
<comment type="caution">
    <text evidence="5">The sequence shown here is derived from an EMBL/GenBank/DDBJ whole genome shotgun (WGS) entry which is preliminary data.</text>
</comment>
<name>A0A9P5YEX2_9AGAR</name>
<proteinExistence type="inferred from homology"/>
<comment type="similarity">
    <text evidence="3">Belongs to the WD repeat ASA1 family.</text>
</comment>
<sequence>MTEPPPSAPTHLLRSHSSFISAVAFSDDNERLYSGDGSGHVVVTSTRSLRTITSWYAHTDGLLGVEEWGNRVITQARDNKLHVWARIEELPASARLGGSAAQPNLPTPALCFSMDVNALNYCRFSLTGLPRNHLVKDENDSGLLAVPNLVDSSVADIWALPSCQRVHAAIGQAGRRSTLLSGEKSKTGILMSLHLFSASREQYVLTATSSKVDEELRILCAYESGEVTLRRYASVDLQTSVEGAGWEVIWNVKLHVESVMAMRVSRANDLALTVSADHLICRYDISSVDITPEITCVTHRTKHPGNASIAIRDDGKICAVGGWDGKIRLYTTRTLKPLGTLEYHKTSCQVVEFSRSADTVVAREEDESDNEISEDEKLNRTRWLVGGGKDNRVSVWPLISFQKN</sequence>
<organism evidence="5 6">
    <name type="scientific">Collybia nuda</name>
    <dbReference type="NCBI Taxonomy" id="64659"/>
    <lineage>
        <taxon>Eukaryota</taxon>
        <taxon>Fungi</taxon>
        <taxon>Dikarya</taxon>
        <taxon>Basidiomycota</taxon>
        <taxon>Agaricomycotina</taxon>
        <taxon>Agaricomycetes</taxon>
        <taxon>Agaricomycetidae</taxon>
        <taxon>Agaricales</taxon>
        <taxon>Tricholomatineae</taxon>
        <taxon>Clitocybaceae</taxon>
        <taxon>Collybia</taxon>
    </lineage>
</organism>
<dbReference type="InterPro" id="IPR015943">
    <property type="entry name" value="WD40/YVTN_repeat-like_dom_sf"/>
</dbReference>
<reference evidence="5" key="1">
    <citation type="submission" date="2020-11" db="EMBL/GenBank/DDBJ databases">
        <authorList>
            <consortium name="DOE Joint Genome Institute"/>
            <person name="Ahrendt S."/>
            <person name="Riley R."/>
            <person name="Andreopoulos W."/>
            <person name="Labutti K."/>
            <person name="Pangilinan J."/>
            <person name="Ruiz-Duenas F.J."/>
            <person name="Barrasa J.M."/>
            <person name="Sanchez-Garcia M."/>
            <person name="Camarero S."/>
            <person name="Miyauchi S."/>
            <person name="Serrano A."/>
            <person name="Linde D."/>
            <person name="Babiker R."/>
            <person name="Drula E."/>
            <person name="Ayuso-Fernandez I."/>
            <person name="Pacheco R."/>
            <person name="Padilla G."/>
            <person name="Ferreira P."/>
            <person name="Barriuso J."/>
            <person name="Kellner H."/>
            <person name="Castanera R."/>
            <person name="Alfaro M."/>
            <person name="Ramirez L."/>
            <person name="Pisabarro A.G."/>
            <person name="Kuo A."/>
            <person name="Tritt A."/>
            <person name="Lipzen A."/>
            <person name="He G."/>
            <person name="Yan M."/>
            <person name="Ng V."/>
            <person name="Cullen D."/>
            <person name="Martin F."/>
            <person name="Rosso M.-N."/>
            <person name="Henrissat B."/>
            <person name="Hibbett D."/>
            <person name="Martinez A.T."/>
            <person name="Grigoriev I.V."/>
        </authorList>
    </citation>
    <scope>NUCLEOTIDE SEQUENCE</scope>
    <source>
        <strain evidence="5">CBS 247.69</strain>
    </source>
</reference>
<evidence type="ECO:0000256" key="2">
    <source>
        <dbReference type="ARBA" id="ARBA00022737"/>
    </source>
</evidence>
<dbReference type="AlphaFoldDB" id="A0A9P5YEX2"/>
<evidence type="ECO:0000313" key="6">
    <source>
        <dbReference type="Proteomes" id="UP000807353"/>
    </source>
</evidence>
<protein>
    <recommendedName>
        <fullName evidence="4">ASTRA-associated protein 1</fullName>
    </recommendedName>
</protein>
<dbReference type="SUPFAM" id="SSF50978">
    <property type="entry name" value="WD40 repeat-like"/>
    <property type="match status" value="1"/>
</dbReference>
<dbReference type="PANTHER" id="PTHR19854">
    <property type="entry name" value="TRANSDUCIN BETA-LIKE 3"/>
    <property type="match status" value="1"/>
</dbReference>
<dbReference type="OrthoDB" id="7668193at2759"/>